<evidence type="ECO:0000256" key="7">
    <source>
        <dbReference type="SAM" id="MobiDB-lite"/>
    </source>
</evidence>
<feature type="compositionally biased region" description="Low complexity" evidence="7">
    <location>
        <begin position="179"/>
        <end position="191"/>
    </location>
</feature>
<dbReference type="PROSITE" id="PS00463">
    <property type="entry name" value="ZN2_CY6_FUNGAL_1"/>
    <property type="match status" value="1"/>
</dbReference>
<dbReference type="OrthoDB" id="40579at2759"/>
<comment type="caution">
    <text evidence="10">The sequence shown here is derived from an EMBL/GenBank/DDBJ whole genome shotgun (WGS) entry which is preliminary data.</text>
</comment>
<evidence type="ECO:0000256" key="4">
    <source>
        <dbReference type="ARBA" id="ARBA00023163"/>
    </source>
</evidence>
<evidence type="ECO:0000313" key="10">
    <source>
        <dbReference type="EMBL" id="KAF1843946.1"/>
    </source>
</evidence>
<keyword evidence="2" id="KW-0862">Zinc</keyword>
<dbReference type="Proteomes" id="UP000800039">
    <property type="component" value="Unassembled WGS sequence"/>
</dbReference>
<evidence type="ECO:0000256" key="1">
    <source>
        <dbReference type="ARBA" id="ARBA00022723"/>
    </source>
</evidence>
<evidence type="ECO:0000313" key="11">
    <source>
        <dbReference type="Proteomes" id="UP000800039"/>
    </source>
</evidence>
<dbReference type="InterPro" id="IPR007219">
    <property type="entry name" value="XnlR_reg_dom"/>
</dbReference>
<dbReference type="SMART" id="SM00066">
    <property type="entry name" value="GAL4"/>
    <property type="match status" value="1"/>
</dbReference>
<dbReference type="Pfam" id="PF00172">
    <property type="entry name" value="Zn_clus"/>
    <property type="match status" value="1"/>
</dbReference>
<keyword evidence="11" id="KW-1185">Reference proteome</keyword>
<keyword evidence="3" id="KW-0805">Transcription regulation</keyword>
<dbReference type="SUPFAM" id="SSF57701">
    <property type="entry name" value="Zn2/Cys6 DNA-binding domain"/>
    <property type="match status" value="1"/>
</dbReference>
<dbReference type="Gene3D" id="4.10.240.10">
    <property type="entry name" value="Zn(2)-C6 fungal-type DNA-binding domain"/>
    <property type="match status" value="1"/>
</dbReference>
<feature type="domain" description="C2H2-type" evidence="9">
    <location>
        <begin position="2"/>
        <end position="29"/>
    </location>
</feature>
<feature type="domain" description="C2H2-type" evidence="9">
    <location>
        <begin position="30"/>
        <end position="57"/>
    </location>
</feature>
<dbReference type="GO" id="GO:0006351">
    <property type="term" value="P:DNA-templated transcription"/>
    <property type="evidence" value="ECO:0007669"/>
    <property type="project" value="InterPro"/>
</dbReference>
<feature type="compositionally biased region" description="Low complexity" evidence="7">
    <location>
        <begin position="130"/>
        <end position="140"/>
    </location>
</feature>
<evidence type="ECO:0000256" key="6">
    <source>
        <dbReference type="PROSITE-ProRule" id="PRU00042"/>
    </source>
</evidence>
<dbReference type="Gene3D" id="3.30.160.60">
    <property type="entry name" value="Classic Zinc Finger"/>
    <property type="match status" value="2"/>
</dbReference>
<dbReference type="GO" id="GO:0003677">
    <property type="term" value="F:DNA binding"/>
    <property type="evidence" value="ECO:0007669"/>
    <property type="project" value="InterPro"/>
</dbReference>
<evidence type="ECO:0000256" key="3">
    <source>
        <dbReference type="ARBA" id="ARBA00023015"/>
    </source>
</evidence>
<feature type="domain" description="Zn(2)-C6 fungal-type" evidence="8">
    <location>
        <begin position="78"/>
        <end position="107"/>
    </location>
</feature>
<accession>A0A9P4GED5</accession>
<protein>
    <submittedName>
        <fullName evidence="10">Transcription factor Bmr1</fullName>
    </submittedName>
</protein>
<dbReference type="CDD" id="cd00067">
    <property type="entry name" value="GAL4"/>
    <property type="match status" value="1"/>
</dbReference>
<dbReference type="EMBL" id="ML976617">
    <property type="protein sequence ID" value="KAF1843946.1"/>
    <property type="molecule type" value="Genomic_DNA"/>
</dbReference>
<gene>
    <name evidence="10" type="ORF">K460DRAFT_397134</name>
</gene>
<dbReference type="InterPro" id="IPR036236">
    <property type="entry name" value="Znf_C2H2_sf"/>
</dbReference>
<organism evidence="10 11">
    <name type="scientific">Cucurbitaria berberidis CBS 394.84</name>
    <dbReference type="NCBI Taxonomy" id="1168544"/>
    <lineage>
        <taxon>Eukaryota</taxon>
        <taxon>Fungi</taxon>
        <taxon>Dikarya</taxon>
        <taxon>Ascomycota</taxon>
        <taxon>Pezizomycotina</taxon>
        <taxon>Dothideomycetes</taxon>
        <taxon>Pleosporomycetidae</taxon>
        <taxon>Pleosporales</taxon>
        <taxon>Pleosporineae</taxon>
        <taxon>Cucurbitariaceae</taxon>
        <taxon>Cucurbitaria</taxon>
    </lineage>
</organism>
<dbReference type="Pfam" id="PF04082">
    <property type="entry name" value="Fungal_trans"/>
    <property type="match status" value="1"/>
</dbReference>
<dbReference type="PANTHER" id="PTHR47660:SF2">
    <property type="entry name" value="TRANSCRIPTION FACTOR WITH C2H2 AND ZN(2)-CYS(6) DNA BINDING DOMAIN (EUROFUNG)"/>
    <property type="match status" value="1"/>
</dbReference>
<dbReference type="InterPro" id="IPR001138">
    <property type="entry name" value="Zn2Cys6_DnaBD"/>
</dbReference>
<proteinExistence type="predicted"/>
<dbReference type="GO" id="GO:0008270">
    <property type="term" value="F:zinc ion binding"/>
    <property type="evidence" value="ECO:0007669"/>
    <property type="project" value="UniProtKB-KW"/>
</dbReference>
<evidence type="ECO:0000259" key="8">
    <source>
        <dbReference type="PROSITE" id="PS50048"/>
    </source>
</evidence>
<keyword evidence="1" id="KW-0479">Metal-binding</keyword>
<dbReference type="AlphaFoldDB" id="A0A9P4GED5"/>
<dbReference type="CDD" id="cd12148">
    <property type="entry name" value="fungal_TF_MHR"/>
    <property type="match status" value="1"/>
</dbReference>
<keyword evidence="4" id="KW-0804">Transcription</keyword>
<keyword evidence="6" id="KW-0863">Zinc-finger</keyword>
<dbReference type="PROSITE" id="PS50157">
    <property type="entry name" value="ZINC_FINGER_C2H2_2"/>
    <property type="match status" value="2"/>
</dbReference>
<keyword evidence="5" id="KW-0539">Nucleus</keyword>
<sequence length="1013" mass="112875">MVFCTYCGQSFTRDEHLERHILTHTNVKPFKCFTCHMSFARRDLLQRHYTVHGRNQNNEEGLPPQGIIPKSAGRTPIACSNCAKTKTKCDKKFPCSRCAQRNLKCTLRPTRRASKGVQRVVGPLEGVTAESGSSSENGSNTELQITSNSTSPSQEVQPQQANGQSSPPQMQQPPPLPIGQPQSRRQSQSPSITHSRNPSISQPVQPLSHPTPEDKAIHISLSNTPPFFDQSPPNPLPQASSLLSPLSTPVNSMNGFVSSTPMSGYDDFVRTVRDQPENETPQFMMDPWSTMSMDADFDPMRIDPSLMMSMGMDINMGPPTDGILGMMPEMSPPQAFGPVQTPIQTPRMDESFSDLQIGSSASMFYPSNRHSSIADAGIPDLGAIIAAQDGWTVFRCTPSIPSSSCPRTAKMNLDRLELSLKNHEGWSSWIPSWDESDFQQGGQIAVAKLQEATRDKLLAITQSFLHKALDIHKDGSTSSSSGESPGSLASGSNFVLLPPARVLEYFLKSYANSFERYYPTSSRGILDTNELMQNYNDKASSLLILMMIAQGAMNIPSIEARWLTGGFTEACRISLFDLIERNIIMAGDPIVLRAALLFTVQAAWSGDKWQMDIAMGQRGMYFAMLRHSGILEPRSVVTPHMNGNTTTDALWRDWIQQESRSRLIYSWVMVDQDLSLFHDTAPLFAVTEFGAPMPDSDRLWQAPTAAVWSEMFNQVHEFSNGYSSVGSGARPLCLRDLFRHFLDDEIVVHDVQEVHLTPMHLRLLLHPLQLLVCQYCQLLSCFSDSVAPRSRNRALTAASTRLRLEEAQALLGRWFDLAQRYMKSNPICPMMQSNLVMFHLISMNAVTNFPEIERLARREVVDGSYQQVLWMHKKCLSDVQEAITHAGQILRLVREMPRGIRPPWWPGAVYRAALVIWTDSLTHNQSISTNQQGAYPPPNAAFSVDRLPADHQTILRFLSRREGIPTLTKRDGTPVPLDNGFAVLSHSIDVIDEGVATRFSDGIRSKLEKLARG</sequence>
<evidence type="ECO:0000256" key="5">
    <source>
        <dbReference type="ARBA" id="ARBA00023242"/>
    </source>
</evidence>
<evidence type="ECO:0000259" key="9">
    <source>
        <dbReference type="PROSITE" id="PS50157"/>
    </source>
</evidence>
<dbReference type="PROSITE" id="PS50048">
    <property type="entry name" value="ZN2_CY6_FUNGAL_2"/>
    <property type="match status" value="1"/>
</dbReference>
<dbReference type="GeneID" id="63853393"/>
<dbReference type="GO" id="GO:0000981">
    <property type="term" value="F:DNA-binding transcription factor activity, RNA polymerase II-specific"/>
    <property type="evidence" value="ECO:0007669"/>
    <property type="project" value="InterPro"/>
</dbReference>
<evidence type="ECO:0000256" key="2">
    <source>
        <dbReference type="ARBA" id="ARBA00022833"/>
    </source>
</evidence>
<dbReference type="InterPro" id="IPR013087">
    <property type="entry name" value="Znf_C2H2_type"/>
</dbReference>
<dbReference type="InterPro" id="IPR036864">
    <property type="entry name" value="Zn2-C6_fun-type_DNA-bd_sf"/>
</dbReference>
<reference evidence="10" key="1">
    <citation type="submission" date="2020-01" db="EMBL/GenBank/DDBJ databases">
        <authorList>
            <consortium name="DOE Joint Genome Institute"/>
            <person name="Haridas S."/>
            <person name="Albert R."/>
            <person name="Binder M."/>
            <person name="Bloem J."/>
            <person name="Labutti K."/>
            <person name="Salamov A."/>
            <person name="Andreopoulos B."/>
            <person name="Baker S.E."/>
            <person name="Barry K."/>
            <person name="Bills G."/>
            <person name="Bluhm B.H."/>
            <person name="Cannon C."/>
            <person name="Castanera R."/>
            <person name="Culley D.E."/>
            <person name="Daum C."/>
            <person name="Ezra D."/>
            <person name="Gonzalez J.B."/>
            <person name="Henrissat B."/>
            <person name="Kuo A."/>
            <person name="Liang C."/>
            <person name="Lipzen A."/>
            <person name="Lutzoni F."/>
            <person name="Magnuson J."/>
            <person name="Mondo S."/>
            <person name="Nolan M."/>
            <person name="Ohm R."/>
            <person name="Pangilinan J."/>
            <person name="Park H.-J."/>
            <person name="Ramirez L."/>
            <person name="Alfaro M."/>
            <person name="Sun H."/>
            <person name="Tritt A."/>
            <person name="Yoshinaga Y."/>
            <person name="Zwiers L.-H."/>
            <person name="Turgeon B.G."/>
            <person name="Goodwin S.B."/>
            <person name="Spatafora J.W."/>
            <person name="Crous P.W."/>
            <person name="Grigoriev I.V."/>
        </authorList>
    </citation>
    <scope>NUCLEOTIDE SEQUENCE</scope>
    <source>
        <strain evidence="10">CBS 394.84</strain>
    </source>
</reference>
<dbReference type="SUPFAM" id="SSF57667">
    <property type="entry name" value="beta-beta-alpha zinc fingers"/>
    <property type="match status" value="1"/>
</dbReference>
<name>A0A9P4GED5_9PLEO</name>
<feature type="compositionally biased region" description="Polar residues" evidence="7">
    <location>
        <begin position="141"/>
        <end position="163"/>
    </location>
</feature>
<dbReference type="PROSITE" id="PS00028">
    <property type="entry name" value="ZINC_FINGER_C2H2_1"/>
    <property type="match status" value="2"/>
</dbReference>
<feature type="region of interest" description="Disordered" evidence="7">
    <location>
        <begin position="113"/>
        <end position="245"/>
    </location>
</feature>
<dbReference type="SMART" id="SM00355">
    <property type="entry name" value="ZnF_C2H2"/>
    <property type="match status" value="2"/>
</dbReference>
<feature type="compositionally biased region" description="Polar residues" evidence="7">
    <location>
        <begin position="192"/>
        <end position="205"/>
    </location>
</feature>
<dbReference type="PANTHER" id="PTHR47660">
    <property type="entry name" value="TRANSCRIPTION FACTOR WITH C2H2 AND ZN(2)-CYS(6) DNA BINDING DOMAIN (EUROFUNG)-RELATED-RELATED"/>
    <property type="match status" value="1"/>
</dbReference>
<dbReference type="RefSeq" id="XP_040786509.1">
    <property type="nucleotide sequence ID" value="XM_040936142.1"/>
</dbReference>